<dbReference type="SFLD" id="SFLDG01108">
    <property type="entry name" value="Uncharacterised_Radical_SAM_Su"/>
    <property type="match status" value="1"/>
</dbReference>
<evidence type="ECO:0000256" key="1">
    <source>
        <dbReference type="ARBA" id="ARBA00022691"/>
    </source>
</evidence>
<dbReference type="Proteomes" id="UP000316080">
    <property type="component" value="Unassembled WGS sequence"/>
</dbReference>
<dbReference type="GO" id="GO:0051536">
    <property type="term" value="F:iron-sulfur cluster binding"/>
    <property type="evidence" value="ECO:0007669"/>
    <property type="project" value="UniProtKB-KW"/>
</dbReference>
<reference evidence="6 8" key="2">
    <citation type="journal article" date="2019" name="Nat. Microbiol.">
        <title>Wide diversity of methane and short-chain alkane metabolisms in uncultured archaea.</title>
        <authorList>
            <person name="Borrel G."/>
            <person name="Adam P.S."/>
            <person name="McKay L.J."/>
            <person name="Chen L.X."/>
            <person name="Sierra-Garcia I.N."/>
            <person name="Sieber C.M."/>
            <person name="Letourneur Q."/>
            <person name="Ghozlane A."/>
            <person name="Andersen G.L."/>
            <person name="Li W.J."/>
            <person name="Hallam S.J."/>
            <person name="Muyzer G."/>
            <person name="de Oliveira V.M."/>
            <person name="Inskeep W.P."/>
            <person name="Banfield J.F."/>
            <person name="Gribaldo S."/>
        </authorList>
    </citation>
    <scope>NUCLEOTIDE SEQUENCE [LARGE SCALE GENOMIC DNA]</scope>
    <source>
        <strain evidence="6">Verst-YHS</strain>
    </source>
</reference>
<organism evidence="7 9">
    <name type="scientific">Thermoproteota archaeon</name>
    <dbReference type="NCBI Taxonomy" id="2056631"/>
    <lineage>
        <taxon>Archaea</taxon>
        <taxon>Thermoproteota</taxon>
    </lineage>
</organism>
<accession>A0A523BAV3</accession>
<dbReference type="PANTHER" id="PTHR43288">
    <property type="entry name" value="BIOTIN SYNTHASE-RELATED PROTEIN, RADICAL SAM SUPERFAMILY"/>
    <property type="match status" value="1"/>
</dbReference>
<sequence>MYLYDNVYGELPKGCEICLRGGKLVLFITGLCEGKCYYCPLSNDKKGKDVIYADEILVKKELEVILEAKAINAEGTGITGGDPLLKLNRTLRYIKLLKDYFGKNHHIHLYTNGMYASKDALIELKRKGLDEIRFHSFKMIKGIENALNIGITTGVEIPAIPNNEEEIKKLILLLEKNKVDFLNINQLEFTPTNAIQLKERGFEYDKSIKKSEEIALRIIEWAKNQGIKLNIHYCSIIKKDSYQFKMRMLRRRENIIRAYEEKIEDGLIGKFMIECNNANEIRRKLLKELKIPPIMIGVSNDGKYLEVSRKYLEKILERLPNCRLIYVKELPTVNRDKIAEINL</sequence>
<comment type="caution">
    <text evidence="7">The sequence shown here is derived from an EMBL/GenBank/DDBJ whole genome shotgun (WGS) entry which is preliminary data.</text>
</comment>
<dbReference type="InterPro" id="IPR007197">
    <property type="entry name" value="rSAM"/>
</dbReference>
<dbReference type="PROSITE" id="PS51918">
    <property type="entry name" value="RADICAL_SAM"/>
    <property type="match status" value="1"/>
</dbReference>
<dbReference type="AlphaFoldDB" id="A0A523BAV3"/>
<dbReference type="SMART" id="SM00729">
    <property type="entry name" value="Elp3"/>
    <property type="match status" value="1"/>
</dbReference>
<keyword evidence="4" id="KW-0411">Iron-sulfur</keyword>
<dbReference type="Proteomes" id="UP000317265">
    <property type="component" value="Unassembled WGS sequence"/>
</dbReference>
<evidence type="ECO:0000313" key="8">
    <source>
        <dbReference type="Proteomes" id="UP000316080"/>
    </source>
</evidence>
<reference evidence="7 9" key="1">
    <citation type="journal article" date="2019" name="Nat. Microbiol.">
        <title>Expanding anaerobic alkane metabolism in the domain of Archaea.</title>
        <authorList>
            <person name="Wang Y."/>
            <person name="Wegener G."/>
            <person name="Hou J."/>
            <person name="Wang F."/>
            <person name="Xiao X."/>
        </authorList>
    </citation>
    <scope>NUCLEOTIDE SEQUENCE [LARGE SCALE GENOMIC DNA]</scope>
    <source>
        <strain evidence="7">WYZ-LMO11</strain>
    </source>
</reference>
<evidence type="ECO:0000313" key="7">
    <source>
        <dbReference type="EMBL" id="TDA38077.1"/>
    </source>
</evidence>
<dbReference type="GO" id="GO:0046872">
    <property type="term" value="F:metal ion binding"/>
    <property type="evidence" value="ECO:0007669"/>
    <property type="project" value="UniProtKB-KW"/>
</dbReference>
<gene>
    <name evidence="7" type="ORF">DSO09_05295</name>
    <name evidence="6" type="ORF">EF809_01100</name>
</gene>
<dbReference type="SUPFAM" id="SSF102114">
    <property type="entry name" value="Radical SAM enzymes"/>
    <property type="match status" value="1"/>
</dbReference>
<dbReference type="EMBL" id="RXIH01000008">
    <property type="protein sequence ID" value="RZN57338.1"/>
    <property type="molecule type" value="Genomic_DNA"/>
</dbReference>
<dbReference type="InterPro" id="IPR040087">
    <property type="entry name" value="MJ0021-like"/>
</dbReference>
<dbReference type="PANTHER" id="PTHR43288:SF1">
    <property type="entry name" value="GLYCYL-RADICAL ENZYME ACTIVATING ENZYME MJ0021-RELATED"/>
    <property type="match status" value="1"/>
</dbReference>
<dbReference type="InterPro" id="IPR013785">
    <property type="entry name" value="Aldolase_TIM"/>
</dbReference>
<name>A0A523BAV3_9CREN</name>
<dbReference type="Pfam" id="PF04055">
    <property type="entry name" value="Radical_SAM"/>
    <property type="match status" value="1"/>
</dbReference>
<keyword evidence="3" id="KW-0408">Iron</keyword>
<dbReference type="Gene3D" id="3.20.20.70">
    <property type="entry name" value="Aldolase class I"/>
    <property type="match status" value="1"/>
</dbReference>
<dbReference type="GO" id="GO:0003824">
    <property type="term" value="F:catalytic activity"/>
    <property type="evidence" value="ECO:0007669"/>
    <property type="project" value="InterPro"/>
</dbReference>
<protein>
    <submittedName>
        <fullName evidence="7">Radical SAM protein</fullName>
    </submittedName>
</protein>
<evidence type="ECO:0000313" key="6">
    <source>
        <dbReference type="EMBL" id="RZN57338.1"/>
    </source>
</evidence>
<feature type="domain" description="Radical SAM core" evidence="5">
    <location>
        <begin position="17"/>
        <end position="228"/>
    </location>
</feature>
<evidence type="ECO:0000313" key="9">
    <source>
        <dbReference type="Proteomes" id="UP000317265"/>
    </source>
</evidence>
<dbReference type="InterPro" id="IPR058240">
    <property type="entry name" value="rSAM_sf"/>
</dbReference>
<keyword evidence="2" id="KW-0479">Metal-binding</keyword>
<dbReference type="EMBL" id="QNVI01000060">
    <property type="protein sequence ID" value="TDA38077.1"/>
    <property type="molecule type" value="Genomic_DNA"/>
</dbReference>
<evidence type="ECO:0000259" key="5">
    <source>
        <dbReference type="PROSITE" id="PS51918"/>
    </source>
</evidence>
<evidence type="ECO:0000256" key="4">
    <source>
        <dbReference type="ARBA" id="ARBA00023014"/>
    </source>
</evidence>
<evidence type="ECO:0000256" key="2">
    <source>
        <dbReference type="ARBA" id="ARBA00022723"/>
    </source>
</evidence>
<proteinExistence type="predicted"/>
<evidence type="ECO:0000256" key="3">
    <source>
        <dbReference type="ARBA" id="ARBA00023004"/>
    </source>
</evidence>
<keyword evidence="1" id="KW-0949">S-adenosyl-L-methionine</keyword>
<dbReference type="InterPro" id="IPR006638">
    <property type="entry name" value="Elp3/MiaA/NifB-like_rSAM"/>
</dbReference>
<dbReference type="CDD" id="cd01335">
    <property type="entry name" value="Radical_SAM"/>
    <property type="match status" value="1"/>
</dbReference>
<dbReference type="SFLD" id="SFLDS00029">
    <property type="entry name" value="Radical_SAM"/>
    <property type="match status" value="1"/>
</dbReference>